<evidence type="ECO:0000256" key="1">
    <source>
        <dbReference type="SAM" id="MobiDB-lite"/>
    </source>
</evidence>
<reference evidence="3 4" key="1">
    <citation type="journal article" date="2016" name="Nat. Commun.">
        <title>Thousands of microbial genomes shed light on interconnected biogeochemical processes in an aquifer system.</title>
        <authorList>
            <person name="Anantharaman K."/>
            <person name="Brown C.T."/>
            <person name="Hug L.A."/>
            <person name="Sharon I."/>
            <person name="Castelle C.J."/>
            <person name="Probst A.J."/>
            <person name="Thomas B.C."/>
            <person name="Singh A."/>
            <person name="Wilkins M.J."/>
            <person name="Karaoz U."/>
            <person name="Brodie E.L."/>
            <person name="Williams K.H."/>
            <person name="Hubbard S.S."/>
            <person name="Banfield J.F."/>
        </authorList>
    </citation>
    <scope>NUCLEOTIDE SEQUENCE [LARGE SCALE GENOMIC DNA]</scope>
</reference>
<evidence type="ECO:0000313" key="4">
    <source>
        <dbReference type="Proteomes" id="UP000176191"/>
    </source>
</evidence>
<feature type="region of interest" description="Disordered" evidence="1">
    <location>
        <begin position="1"/>
        <end position="21"/>
    </location>
</feature>
<organism evidence="3 4">
    <name type="scientific">Candidatus Collierbacteria bacterium RIFOXYA2_FULL_46_10</name>
    <dbReference type="NCBI Taxonomy" id="1817726"/>
    <lineage>
        <taxon>Bacteria</taxon>
        <taxon>Candidatus Collieribacteriota</taxon>
    </lineage>
</organism>
<name>A0A1F5F5H8_9BACT</name>
<dbReference type="AlphaFoldDB" id="A0A1F5F5H8"/>
<comment type="caution">
    <text evidence="3">The sequence shown here is derived from an EMBL/GenBank/DDBJ whole genome shotgun (WGS) entry which is preliminary data.</text>
</comment>
<protein>
    <submittedName>
        <fullName evidence="3">Uncharacterized protein</fullName>
    </submittedName>
</protein>
<evidence type="ECO:0000256" key="2">
    <source>
        <dbReference type="SAM" id="Phobius"/>
    </source>
</evidence>
<sequence length="174" mass="17568">MTDQGSRDIAQMNQATQGVPVGEGKKKGRSLFWIVLGCVVVGVGMGIFVYQQSVQPAKKTASASPKPSVKTVVASPAPIKSPTTVVLSSPVASASAVVPQVNLVDPYSGDELDDELDYADSSATASAVASASARATIPDTSEGVPVTGVFEVTIGTVSVGLILLVLGLAGLLAL</sequence>
<evidence type="ECO:0000313" key="3">
    <source>
        <dbReference type="EMBL" id="OGD74836.1"/>
    </source>
</evidence>
<keyword evidence="2" id="KW-0812">Transmembrane</keyword>
<dbReference type="EMBL" id="MFAK01000024">
    <property type="protein sequence ID" value="OGD74836.1"/>
    <property type="molecule type" value="Genomic_DNA"/>
</dbReference>
<keyword evidence="2" id="KW-1133">Transmembrane helix</keyword>
<proteinExistence type="predicted"/>
<feature type="transmembrane region" description="Helical" evidence="2">
    <location>
        <begin position="31"/>
        <end position="50"/>
    </location>
</feature>
<dbReference type="Proteomes" id="UP000176191">
    <property type="component" value="Unassembled WGS sequence"/>
</dbReference>
<keyword evidence="2" id="KW-0472">Membrane</keyword>
<accession>A0A1F5F5H8</accession>
<feature type="transmembrane region" description="Helical" evidence="2">
    <location>
        <begin position="152"/>
        <end position="173"/>
    </location>
</feature>
<gene>
    <name evidence="3" type="ORF">A2228_00125</name>
</gene>